<dbReference type="SMART" id="SM00283">
    <property type="entry name" value="MA"/>
    <property type="match status" value="1"/>
</dbReference>
<reference evidence="4 5" key="1">
    <citation type="submission" date="2024-11" db="EMBL/GenBank/DDBJ databases">
        <authorList>
            <person name="Heng Y.C."/>
            <person name="Lim A.C.H."/>
            <person name="Lee J.K.Y."/>
            <person name="Kittelmann S."/>
        </authorList>
    </citation>
    <scope>NUCLEOTIDE SEQUENCE [LARGE SCALE GENOMIC DNA]</scope>
    <source>
        <strain evidence="4 5">WILCCON 0202</strain>
    </source>
</reference>
<dbReference type="RefSeq" id="WP_406766662.1">
    <property type="nucleotide sequence ID" value="NZ_JBJHZY010000005.1"/>
</dbReference>
<evidence type="ECO:0000256" key="2">
    <source>
        <dbReference type="PROSITE-ProRule" id="PRU00284"/>
    </source>
</evidence>
<dbReference type="SUPFAM" id="SSF58104">
    <property type="entry name" value="Methyl-accepting chemotaxis protein (MCP) signaling domain"/>
    <property type="match status" value="1"/>
</dbReference>
<dbReference type="EMBL" id="JBJHZY010000005">
    <property type="protein sequence ID" value="MFL0270036.1"/>
    <property type="molecule type" value="Genomic_DNA"/>
</dbReference>
<gene>
    <name evidence="4" type="ORF">ACJDUH_18315</name>
</gene>
<dbReference type="PANTHER" id="PTHR32089:SF112">
    <property type="entry name" value="LYSOZYME-LIKE PROTEIN-RELATED"/>
    <property type="match status" value="1"/>
</dbReference>
<evidence type="ECO:0000256" key="1">
    <source>
        <dbReference type="ARBA" id="ARBA00023224"/>
    </source>
</evidence>
<dbReference type="Proteomes" id="UP001623661">
    <property type="component" value="Unassembled WGS sequence"/>
</dbReference>
<evidence type="ECO:0000313" key="5">
    <source>
        <dbReference type="Proteomes" id="UP001623661"/>
    </source>
</evidence>
<keyword evidence="1 2" id="KW-0807">Transducer</keyword>
<dbReference type="Gene3D" id="1.10.287.950">
    <property type="entry name" value="Methyl-accepting chemotaxis protein"/>
    <property type="match status" value="1"/>
</dbReference>
<comment type="caution">
    <text evidence="4">The sequence shown here is derived from an EMBL/GenBank/DDBJ whole genome shotgun (WGS) entry which is preliminary data.</text>
</comment>
<accession>A0ABW8TX39</accession>
<evidence type="ECO:0000313" key="4">
    <source>
        <dbReference type="EMBL" id="MFL0270036.1"/>
    </source>
</evidence>
<dbReference type="PROSITE" id="PS50111">
    <property type="entry name" value="CHEMOTAXIS_TRANSDUC_2"/>
    <property type="match status" value="1"/>
</dbReference>
<keyword evidence="5" id="KW-1185">Reference proteome</keyword>
<feature type="domain" description="Methyl-accepting transducer" evidence="3">
    <location>
        <begin position="131"/>
        <end position="275"/>
    </location>
</feature>
<name>A0ABW8TX39_9CLOT</name>
<proteinExistence type="predicted"/>
<dbReference type="PANTHER" id="PTHR32089">
    <property type="entry name" value="METHYL-ACCEPTING CHEMOTAXIS PROTEIN MCPB"/>
    <property type="match status" value="1"/>
</dbReference>
<organism evidence="4 5">
    <name type="scientific">Candidatus Clostridium radicumherbarum</name>
    <dbReference type="NCBI Taxonomy" id="3381662"/>
    <lineage>
        <taxon>Bacteria</taxon>
        <taxon>Bacillati</taxon>
        <taxon>Bacillota</taxon>
        <taxon>Clostridia</taxon>
        <taxon>Eubacteriales</taxon>
        <taxon>Clostridiaceae</taxon>
        <taxon>Clostridium</taxon>
    </lineage>
</organism>
<evidence type="ECO:0000259" key="3">
    <source>
        <dbReference type="PROSITE" id="PS50111"/>
    </source>
</evidence>
<dbReference type="InterPro" id="IPR004089">
    <property type="entry name" value="MCPsignal_dom"/>
</dbReference>
<dbReference type="Pfam" id="PF00015">
    <property type="entry name" value="MCPsignal"/>
    <property type="match status" value="1"/>
</dbReference>
<protein>
    <submittedName>
        <fullName evidence="4">Methyl-accepting chemotaxis protein</fullName>
    </submittedName>
</protein>
<sequence length="275" mass="29689">MLREDLTNDVLKSVYTAIPYINIFFDNDIEIMLTDREKVLYYQGSKEIDGKIQVGSAAGKFVKDAMESGKDEIKIIPEDFLGVAFKSYMIPIKDGNAVVGSIAIGKSLSKKKAVTGITNELITELSQIESVVNEISASVQELAAMNSEILNETNTANDMANETDNIVSFIKGISTQTNLLGLNASIEAARAGDSGKGFNIVAQEIRKLSKSSNEYIGKIDHVIKSISSSIEKINNKVGNTDDVSSKQSVALQDVASSIEQLNSTAKLLGKLADEL</sequence>